<dbReference type="EMBL" id="MU004200">
    <property type="protein sequence ID" value="KAF2488927.1"/>
    <property type="molecule type" value="Genomic_DNA"/>
</dbReference>
<gene>
    <name evidence="13" type="ORF">BU16DRAFT_575895</name>
</gene>
<dbReference type="EC" id="3.1.1.11" evidence="4 11"/>
<evidence type="ECO:0000256" key="4">
    <source>
        <dbReference type="ARBA" id="ARBA00013229"/>
    </source>
</evidence>
<dbReference type="PROSITE" id="PS00503">
    <property type="entry name" value="PECTINESTERASE_2"/>
    <property type="match status" value="1"/>
</dbReference>
<comment type="subcellular location">
    <subcellularLocation>
        <location evidence="1 11">Secreted</location>
    </subcellularLocation>
</comment>
<dbReference type="InterPro" id="IPR012334">
    <property type="entry name" value="Pectin_lyas_fold"/>
</dbReference>
<comment type="function">
    <text evidence="11">Involved in maceration and soft-rotting of plant tissue.</text>
</comment>
<evidence type="ECO:0000256" key="5">
    <source>
        <dbReference type="ARBA" id="ARBA00022525"/>
    </source>
</evidence>
<keyword evidence="11" id="KW-0961">Cell wall biogenesis/degradation</keyword>
<keyword evidence="7 11" id="KW-0378">Hydrolase</keyword>
<evidence type="ECO:0000259" key="12">
    <source>
        <dbReference type="Pfam" id="PF01095"/>
    </source>
</evidence>
<dbReference type="GO" id="GO:0030599">
    <property type="term" value="F:pectinesterase activity"/>
    <property type="evidence" value="ECO:0007669"/>
    <property type="project" value="UniProtKB-UniRule"/>
</dbReference>
<evidence type="ECO:0000256" key="1">
    <source>
        <dbReference type="ARBA" id="ARBA00004613"/>
    </source>
</evidence>
<dbReference type="Gene3D" id="2.160.20.10">
    <property type="entry name" value="Single-stranded right-handed beta-helix, Pectin lyase-like"/>
    <property type="match status" value="1"/>
</dbReference>
<comment type="pathway">
    <text evidence="2 11">Glycan metabolism; pectin degradation; 2-dehydro-3-deoxy-D-gluconate from pectin: step 1/5.</text>
</comment>
<dbReference type="GO" id="GO:0042545">
    <property type="term" value="P:cell wall modification"/>
    <property type="evidence" value="ECO:0007669"/>
    <property type="project" value="UniProtKB-UniRule"/>
</dbReference>
<keyword evidence="8 11" id="KW-0063">Aspartyl esterase</keyword>
<feature type="domain" description="Pectinesterase catalytic" evidence="12">
    <location>
        <begin position="28"/>
        <end position="297"/>
    </location>
</feature>
<reference evidence="13" key="1">
    <citation type="journal article" date="2020" name="Stud. Mycol.">
        <title>101 Dothideomycetes genomes: a test case for predicting lifestyles and emergence of pathogens.</title>
        <authorList>
            <person name="Haridas S."/>
            <person name="Albert R."/>
            <person name="Binder M."/>
            <person name="Bloem J."/>
            <person name="Labutti K."/>
            <person name="Salamov A."/>
            <person name="Andreopoulos B."/>
            <person name="Baker S."/>
            <person name="Barry K."/>
            <person name="Bills G."/>
            <person name="Bluhm B."/>
            <person name="Cannon C."/>
            <person name="Castanera R."/>
            <person name="Culley D."/>
            <person name="Daum C."/>
            <person name="Ezra D."/>
            <person name="Gonzalez J."/>
            <person name="Henrissat B."/>
            <person name="Kuo A."/>
            <person name="Liang C."/>
            <person name="Lipzen A."/>
            <person name="Lutzoni F."/>
            <person name="Magnuson J."/>
            <person name="Mondo S."/>
            <person name="Nolan M."/>
            <person name="Ohm R."/>
            <person name="Pangilinan J."/>
            <person name="Park H.-J."/>
            <person name="Ramirez L."/>
            <person name="Alfaro M."/>
            <person name="Sun H."/>
            <person name="Tritt A."/>
            <person name="Yoshinaga Y."/>
            <person name="Zwiers L.-H."/>
            <person name="Turgeon B."/>
            <person name="Goodwin S."/>
            <person name="Spatafora J."/>
            <person name="Crous P."/>
            <person name="Grigoriev I."/>
        </authorList>
    </citation>
    <scope>NUCLEOTIDE SEQUENCE</scope>
    <source>
        <strain evidence="13">CBS 269.34</strain>
    </source>
</reference>
<name>A0A6A6QBT9_9PEZI</name>
<comment type="catalytic activity">
    <reaction evidence="9 11">
        <text>[(1-&gt;4)-alpha-D-galacturonosyl methyl ester](n) + n H2O = [(1-&gt;4)-alpha-D-galacturonosyl](n) + n methanol + n H(+)</text>
        <dbReference type="Rhea" id="RHEA:22380"/>
        <dbReference type="Rhea" id="RHEA-COMP:14570"/>
        <dbReference type="Rhea" id="RHEA-COMP:14573"/>
        <dbReference type="ChEBI" id="CHEBI:15377"/>
        <dbReference type="ChEBI" id="CHEBI:15378"/>
        <dbReference type="ChEBI" id="CHEBI:17790"/>
        <dbReference type="ChEBI" id="CHEBI:140522"/>
        <dbReference type="ChEBI" id="CHEBI:140523"/>
        <dbReference type="EC" id="3.1.1.11"/>
    </reaction>
</comment>
<dbReference type="UniPathway" id="UPA00545">
    <property type="reaction ID" value="UER00823"/>
</dbReference>
<organism evidence="13 14">
    <name type="scientific">Lophium mytilinum</name>
    <dbReference type="NCBI Taxonomy" id="390894"/>
    <lineage>
        <taxon>Eukaryota</taxon>
        <taxon>Fungi</taxon>
        <taxon>Dikarya</taxon>
        <taxon>Ascomycota</taxon>
        <taxon>Pezizomycotina</taxon>
        <taxon>Dothideomycetes</taxon>
        <taxon>Pleosporomycetidae</taxon>
        <taxon>Mytilinidiales</taxon>
        <taxon>Mytilinidiaceae</taxon>
        <taxon>Lophium</taxon>
    </lineage>
</organism>
<evidence type="ECO:0000256" key="8">
    <source>
        <dbReference type="ARBA" id="ARBA00023085"/>
    </source>
</evidence>
<dbReference type="InterPro" id="IPR011050">
    <property type="entry name" value="Pectin_lyase_fold/virulence"/>
</dbReference>
<evidence type="ECO:0000256" key="11">
    <source>
        <dbReference type="RuleBase" id="RU000589"/>
    </source>
</evidence>
<dbReference type="GO" id="GO:0005576">
    <property type="term" value="C:extracellular region"/>
    <property type="evidence" value="ECO:0007669"/>
    <property type="project" value="UniProtKB-SubCell"/>
</dbReference>
<dbReference type="GO" id="GO:0045490">
    <property type="term" value="P:pectin catabolic process"/>
    <property type="evidence" value="ECO:0007669"/>
    <property type="project" value="UniProtKB-UniRule"/>
</dbReference>
<dbReference type="OrthoDB" id="2019149at2759"/>
<feature type="chain" id="PRO_5025706461" description="Pectinesterase" evidence="11">
    <location>
        <begin position="17"/>
        <end position="332"/>
    </location>
</feature>
<feature type="signal peptide" evidence="11">
    <location>
        <begin position="1"/>
        <end position="16"/>
    </location>
</feature>
<dbReference type="PANTHER" id="PTHR31321">
    <property type="entry name" value="ACYL-COA THIOESTER HYDROLASE YBHC-RELATED"/>
    <property type="match status" value="1"/>
</dbReference>
<evidence type="ECO:0000256" key="7">
    <source>
        <dbReference type="ARBA" id="ARBA00022801"/>
    </source>
</evidence>
<dbReference type="AlphaFoldDB" id="A0A6A6QBT9"/>
<evidence type="ECO:0000313" key="14">
    <source>
        <dbReference type="Proteomes" id="UP000799750"/>
    </source>
</evidence>
<dbReference type="InterPro" id="IPR033131">
    <property type="entry name" value="Pectinesterase_Asp_AS"/>
</dbReference>
<keyword evidence="6 11" id="KW-0732">Signal</keyword>
<comment type="similarity">
    <text evidence="3">Belongs to the pectinesterase family.</text>
</comment>
<evidence type="ECO:0000256" key="2">
    <source>
        <dbReference type="ARBA" id="ARBA00005184"/>
    </source>
</evidence>
<evidence type="ECO:0000256" key="10">
    <source>
        <dbReference type="PROSITE-ProRule" id="PRU10040"/>
    </source>
</evidence>
<dbReference type="SUPFAM" id="SSF51126">
    <property type="entry name" value="Pectin lyase-like"/>
    <property type="match status" value="1"/>
</dbReference>
<dbReference type="Proteomes" id="UP000799750">
    <property type="component" value="Unassembled WGS sequence"/>
</dbReference>
<dbReference type="InterPro" id="IPR000070">
    <property type="entry name" value="Pectinesterase_cat"/>
</dbReference>
<accession>A0A6A6QBT9</accession>
<feature type="active site" evidence="10">
    <location>
        <position position="182"/>
    </location>
</feature>
<dbReference type="PANTHER" id="PTHR31321:SF127">
    <property type="entry name" value="PECTINESTERASE"/>
    <property type="match status" value="1"/>
</dbReference>
<sequence length="332" mass="34696">MHIPLVFFSLISLCLAASRTSAPSGALVVSKSATSGQYSTIQAAIDALSTTSTAAQSIFINAGTYNEQVYIPARSAALTIYGYTADTSSYASNQVTITYGLSQATVSTNDLTATVRAWSSNFKMYNINMVNSYGSGSQALALSASATGQGYYGCQFRGFQDTLLSQTGSQLYASCLIQGATDFIFGQHASAWFEQCDLRVVAASLGYITASGRASSSDTSYYVINNSTVAAASGNTVTAGAYYLGRPWGAYARVVFQSTALSEVINAAGWHIWNTGDERTGDVLFGEYENSGEGASGTRASFATELGESVGIETVLGSGYAAEGWVDGGFLG</sequence>
<proteinExistence type="inferred from homology"/>
<evidence type="ECO:0000256" key="9">
    <source>
        <dbReference type="ARBA" id="ARBA00047928"/>
    </source>
</evidence>
<keyword evidence="5 11" id="KW-0964">Secreted</keyword>
<evidence type="ECO:0000256" key="6">
    <source>
        <dbReference type="ARBA" id="ARBA00022729"/>
    </source>
</evidence>
<protein>
    <recommendedName>
        <fullName evidence="4 11">Pectinesterase</fullName>
        <ecNumber evidence="4 11">3.1.1.11</ecNumber>
    </recommendedName>
</protein>
<dbReference type="Pfam" id="PF01095">
    <property type="entry name" value="Pectinesterase"/>
    <property type="match status" value="1"/>
</dbReference>
<evidence type="ECO:0000256" key="3">
    <source>
        <dbReference type="ARBA" id="ARBA00008891"/>
    </source>
</evidence>
<keyword evidence="14" id="KW-1185">Reference proteome</keyword>
<evidence type="ECO:0000313" key="13">
    <source>
        <dbReference type="EMBL" id="KAF2488927.1"/>
    </source>
</evidence>
<dbReference type="FunFam" id="2.160.20.10:FF:000014">
    <property type="entry name" value="Pectinesterase"/>
    <property type="match status" value="1"/>
</dbReference>